<evidence type="ECO:0000313" key="2">
    <source>
        <dbReference type="Proteomes" id="UP000031563"/>
    </source>
</evidence>
<sequence>MKGLMNSRLKAIEVSGIRVIANKAAADPEIINMTLGQPDFKR</sequence>
<dbReference type="Proteomes" id="UP000031563">
    <property type="component" value="Unassembled WGS sequence"/>
</dbReference>
<protein>
    <submittedName>
        <fullName evidence="1">Uncharacterized protein</fullName>
    </submittedName>
</protein>
<name>A0A0F5HRB7_BACTR</name>
<keyword evidence="2" id="KW-1185">Reference proteome</keyword>
<gene>
    <name evidence="1" type="ORF">QY95_02493</name>
</gene>
<dbReference type="AlphaFoldDB" id="A0A0F5HRB7"/>
<accession>A0A0F5I0J2</accession>
<organism evidence="1 2">
    <name type="scientific">Bacillus thermotolerans</name>
    <name type="common">Quasibacillus thermotolerans</name>
    <dbReference type="NCBI Taxonomy" id="1221996"/>
    <lineage>
        <taxon>Bacteria</taxon>
        <taxon>Bacillati</taxon>
        <taxon>Bacillota</taxon>
        <taxon>Bacilli</taxon>
        <taxon>Bacillales</taxon>
        <taxon>Bacillaceae</taxon>
        <taxon>Bacillus</taxon>
    </lineage>
</organism>
<evidence type="ECO:0000313" key="1">
    <source>
        <dbReference type="EMBL" id="KKB39053.1"/>
    </source>
</evidence>
<comment type="caution">
    <text evidence="1">The sequence shown here is derived from an EMBL/GenBank/DDBJ whole genome shotgun (WGS) entry which is preliminary data.</text>
</comment>
<reference evidence="1" key="1">
    <citation type="submission" date="2015-02" db="EMBL/GenBank/DDBJ databases">
        <title>Genome Assembly of Bacillaceae bacterium MTCC 8252.</title>
        <authorList>
            <person name="Verma A."/>
            <person name="Khatri I."/>
            <person name="Mual P."/>
            <person name="Subramanian S."/>
            <person name="Krishnamurthi S."/>
        </authorList>
    </citation>
    <scope>NUCLEOTIDE SEQUENCE [LARGE SCALE GENOMIC DNA]</scope>
    <source>
        <strain evidence="1">MTCC 8252</strain>
    </source>
</reference>
<accession>A0A0F5HRB7</accession>
<proteinExistence type="predicted"/>
<dbReference type="STRING" id="1221996.QY95_02493"/>
<dbReference type="EMBL" id="JWIR02000043">
    <property type="protein sequence ID" value="KKB39053.1"/>
    <property type="molecule type" value="Genomic_DNA"/>
</dbReference>